<reference evidence="10 11" key="1">
    <citation type="journal article" date="2015" name="BMC Genomics">
        <title>Genome mining reveals unlocked bioactive potential of marine Gram-negative bacteria.</title>
        <authorList>
            <person name="Machado H."/>
            <person name="Sonnenschein E.C."/>
            <person name="Melchiorsen J."/>
            <person name="Gram L."/>
        </authorList>
    </citation>
    <scope>NUCLEOTIDE SEQUENCE [LARGE SCALE GENOMIC DNA]</scope>
    <source>
        <strain evidence="10 11">S3137</strain>
    </source>
</reference>
<dbReference type="Proteomes" id="UP000033664">
    <property type="component" value="Unassembled WGS sequence"/>
</dbReference>
<gene>
    <name evidence="10" type="ORF">TW72_09160</name>
</gene>
<sequence length="404" mass="44414">MFDIDAIRQDFPALTQHGDTERVYFDSAATAHKPRCVIDTLTRFYSQENANVHRGAHQLSQQATSRYERARQQVAEFIGCQHNELVWTKGATEAINLVAYGLTAQLQPKDVILITELEHHANIVPWQQLAKRTGATLMAVPVTPAGLLDTAQAEQMIAQYRPKVFALAHVSNALGNINPVKVLLCQAKQQGAWTLVDGAQSLLHLRPQMADLGCDFFVFSAHKCLGPTGLGGLFGRFSCLQQLDVFQTGGEMVAKVRIEHTEFNPPPSKFETGTPNISGVLGFAAAIEYLNNLDSAALAAHERSLMQYLVAQLSDIESVSLLGDMQHNVGTVSFYVQSEHPYDIATLLDMEGIALRHGHHCAQPLMHALGVNGTVRVSLAFYNTFAEIDHFISALRNTLEMMAP</sequence>
<organism evidence="10 11">
    <name type="scientific">Pseudoalteromonas ruthenica</name>
    <dbReference type="NCBI Taxonomy" id="151081"/>
    <lineage>
        <taxon>Bacteria</taxon>
        <taxon>Pseudomonadati</taxon>
        <taxon>Pseudomonadota</taxon>
        <taxon>Gammaproteobacteria</taxon>
        <taxon>Alteromonadales</taxon>
        <taxon>Pseudoalteromonadaceae</taxon>
        <taxon>Pseudoalteromonas</taxon>
    </lineage>
</organism>
<keyword evidence="4 8" id="KW-0808">Transferase</keyword>
<keyword evidence="11" id="KW-1185">Reference proteome</keyword>
<comment type="function">
    <text evidence="8">Catalyzes the removal of elemental sulfur and selenium atoms from L-cysteine, L-cystine, L-selenocysteine, and L-selenocystine to produce L-alanine.</text>
</comment>
<evidence type="ECO:0000256" key="7">
    <source>
        <dbReference type="RuleBase" id="RU004504"/>
    </source>
</evidence>
<evidence type="ECO:0000256" key="3">
    <source>
        <dbReference type="ARBA" id="ARBA00012239"/>
    </source>
</evidence>
<dbReference type="InterPro" id="IPR000192">
    <property type="entry name" value="Aminotrans_V_dom"/>
</dbReference>
<dbReference type="CDD" id="cd06453">
    <property type="entry name" value="SufS_like"/>
    <property type="match status" value="1"/>
</dbReference>
<evidence type="ECO:0000256" key="1">
    <source>
        <dbReference type="ARBA" id="ARBA00001933"/>
    </source>
</evidence>
<dbReference type="PANTHER" id="PTHR43586">
    <property type="entry name" value="CYSTEINE DESULFURASE"/>
    <property type="match status" value="1"/>
</dbReference>
<comment type="caution">
    <text evidence="10">The sequence shown here is derived from an EMBL/GenBank/DDBJ whole genome shotgun (WGS) entry which is preliminary data.</text>
</comment>
<dbReference type="PATRIC" id="fig|151081.8.peg.1166"/>
<dbReference type="SUPFAM" id="SSF53383">
    <property type="entry name" value="PLP-dependent transferases"/>
    <property type="match status" value="1"/>
</dbReference>
<dbReference type="GO" id="GO:0006534">
    <property type="term" value="P:cysteine metabolic process"/>
    <property type="evidence" value="ECO:0007669"/>
    <property type="project" value="UniProtKB-UniRule"/>
</dbReference>
<comment type="catalytic activity">
    <reaction evidence="6 8">
        <text>(sulfur carrier)-H + L-cysteine = (sulfur carrier)-SH + L-alanine</text>
        <dbReference type="Rhea" id="RHEA:43892"/>
        <dbReference type="Rhea" id="RHEA-COMP:14737"/>
        <dbReference type="Rhea" id="RHEA-COMP:14739"/>
        <dbReference type="ChEBI" id="CHEBI:29917"/>
        <dbReference type="ChEBI" id="CHEBI:35235"/>
        <dbReference type="ChEBI" id="CHEBI:57972"/>
        <dbReference type="ChEBI" id="CHEBI:64428"/>
        <dbReference type="EC" id="2.8.1.7"/>
    </reaction>
</comment>
<protein>
    <recommendedName>
        <fullName evidence="3 8">Cysteine desulfurase</fullName>
        <ecNumber evidence="3 8">2.8.1.7</ecNumber>
    </recommendedName>
</protein>
<dbReference type="InterPro" id="IPR015421">
    <property type="entry name" value="PyrdxlP-dep_Trfase_major"/>
</dbReference>
<dbReference type="EC" id="2.8.1.7" evidence="3 8"/>
<accession>A0A0F4PY57</accession>
<keyword evidence="5 8" id="KW-0663">Pyridoxal phosphate</keyword>
<dbReference type="Gene3D" id="3.40.640.10">
    <property type="entry name" value="Type I PLP-dependent aspartate aminotransferase-like (Major domain)"/>
    <property type="match status" value="1"/>
</dbReference>
<dbReference type="GO" id="GO:0031071">
    <property type="term" value="F:cysteine desulfurase activity"/>
    <property type="evidence" value="ECO:0007669"/>
    <property type="project" value="UniProtKB-UniRule"/>
</dbReference>
<dbReference type="EMBL" id="JXXZ01000007">
    <property type="protein sequence ID" value="KJY99973.1"/>
    <property type="molecule type" value="Genomic_DNA"/>
</dbReference>
<comment type="similarity">
    <text evidence="2 8">Belongs to the class-V pyridoxal-phosphate-dependent aminotransferase family. Csd subfamily.</text>
</comment>
<dbReference type="eggNOG" id="COG0520">
    <property type="taxonomic scope" value="Bacteria"/>
</dbReference>
<comment type="cofactor">
    <cofactor evidence="1 7">
        <name>pyridoxal 5'-phosphate</name>
        <dbReference type="ChEBI" id="CHEBI:597326"/>
    </cofactor>
</comment>
<dbReference type="PROSITE" id="PS00595">
    <property type="entry name" value="AA_TRANSFER_CLASS_5"/>
    <property type="match status" value="1"/>
</dbReference>
<dbReference type="Gene3D" id="3.90.1150.10">
    <property type="entry name" value="Aspartate Aminotransferase, domain 1"/>
    <property type="match status" value="1"/>
</dbReference>
<dbReference type="Pfam" id="PF00266">
    <property type="entry name" value="Aminotran_5"/>
    <property type="match status" value="1"/>
</dbReference>
<dbReference type="InterPro" id="IPR020578">
    <property type="entry name" value="Aminotrans_V_PyrdxlP_BS"/>
</dbReference>
<dbReference type="NCBIfam" id="TIGR01979">
    <property type="entry name" value="sufS"/>
    <property type="match status" value="1"/>
</dbReference>
<feature type="domain" description="Aminotransferase class V" evidence="9">
    <location>
        <begin position="23"/>
        <end position="391"/>
    </location>
</feature>
<evidence type="ECO:0000256" key="8">
    <source>
        <dbReference type="RuleBase" id="RU004506"/>
    </source>
</evidence>
<dbReference type="OrthoDB" id="9808002at2"/>
<name>A0A0F4PY57_9GAMM</name>
<dbReference type="GO" id="GO:0030170">
    <property type="term" value="F:pyridoxal phosphate binding"/>
    <property type="evidence" value="ECO:0007669"/>
    <property type="project" value="UniProtKB-UniRule"/>
</dbReference>
<evidence type="ECO:0000313" key="10">
    <source>
        <dbReference type="EMBL" id="KJY99973.1"/>
    </source>
</evidence>
<evidence type="ECO:0000256" key="5">
    <source>
        <dbReference type="ARBA" id="ARBA00022898"/>
    </source>
</evidence>
<evidence type="ECO:0000256" key="4">
    <source>
        <dbReference type="ARBA" id="ARBA00022679"/>
    </source>
</evidence>
<dbReference type="AlphaFoldDB" id="A0A0F4PY57"/>
<evidence type="ECO:0000256" key="6">
    <source>
        <dbReference type="ARBA" id="ARBA00050776"/>
    </source>
</evidence>
<dbReference type="PANTHER" id="PTHR43586:SF8">
    <property type="entry name" value="CYSTEINE DESULFURASE 1, CHLOROPLASTIC"/>
    <property type="match status" value="1"/>
</dbReference>
<proteinExistence type="inferred from homology"/>
<dbReference type="InterPro" id="IPR015422">
    <property type="entry name" value="PyrdxlP-dep_Trfase_small"/>
</dbReference>
<dbReference type="InterPro" id="IPR010970">
    <property type="entry name" value="Cys_dSase_SufS"/>
</dbReference>
<evidence type="ECO:0000259" key="9">
    <source>
        <dbReference type="Pfam" id="PF00266"/>
    </source>
</evidence>
<evidence type="ECO:0000313" key="11">
    <source>
        <dbReference type="Proteomes" id="UP000033664"/>
    </source>
</evidence>
<dbReference type="InterPro" id="IPR015424">
    <property type="entry name" value="PyrdxlP-dep_Trfase"/>
</dbReference>
<evidence type="ECO:0000256" key="2">
    <source>
        <dbReference type="ARBA" id="ARBA00010447"/>
    </source>
</evidence>